<dbReference type="HOGENOM" id="CLU_029630_0_0_1"/>
<evidence type="ECO:0000313" key="2">
    <source>
        <dbReference type="Proteomes" id="UP000027222"/>
    </source>
</evidence>
<dbReference type="AlphaFoldDB" id="A0A067SHQ5"/>
<accession>A0A067SHQ5</accession>
<dbReference type="EMBL" id="KL142425">
    <property type="protein sequence ID" value="KDR66313.1"/>
    <property type="molecule type" value="Genomic_DNA"/>
</dbReference>
<dbReference type="Proteomes" id="UP000027222">
    <property type="component" value="Unassembled WGS sequence"/>
</dbReference>
<organism evidence="1 2">
    <name type="scientific">Galerina marginata (strain CBS 339.88)</name>
    <dbReference type="NCBI Taxonomy" id="685588"/>
    <lineage>
        <taxon>Eukaryota</taxon>
        <taxon>Fungi</taxon>
        <taxon>Dikarya</taxon>
        <taxon>Basidiomycota</taxon>
        <taxon>Agaricomycotina</taxon>
        <taxon>Agaricomycetes</taxon>
        <taxon>Agaricomycetidae</taxon>
        <taxon>Agaricales</taxon>
        <taxon>Agaricineae</taxon>
        <taxon>Strophariaceae</taxon>
        <taxon>Galerina</taxon>
    </lineage>
</organism>
<sequence>MIPPDVQYLNLALFIQQLESAFFERGLSRYSQADFVKAGFPDWVRGRYMQIAEHEKTRLDFLQSAVTSSGRDHVAPSDYQFSDNDVHAFIDLSEAITTIVAGSYVGGLHYFSNREYVTVGASILSVESRQASWINSAVRKQHPWNTAFETPLSPNQVLTLLTSFFDFDKMPAQNRALLPANLRPYPRLWLAPRLVPGQEAEISFQNPNVQKNERLYAAFLFGFETIFAPITEREDTTIQGADAGHDNRKYFVQIPKDLDVKGTVFVVVLKGTGNISEVRLDDQSTVAGPAIAMFSFGANHAPILW</sequence>
<proteinExistence type="predicted"/>
<name>A0A067SHQ5_GALM3</name>
<reference evidence="2" key="1">
    <citation type="journal article" date="2014" name="Proc. Natl. Acad. Sci. U.S.A.">
        <title>Extensive sampling of basidiomycete genomes demonstrates inadequacy of the white-rot/brown-rot paradigm for wood decay fungi.</title>
        <authorList>
            <person name="Riley R."/>
            <person name="Salamov A.A."/>
            <person name="Brown D.W."/>
            <person name="Nagy L.G."/>
            <person name="Floudas D."/>
            <person name="Held B.W."/>
            <person name="Levasseur A."/>
            <person name="Lombard V."/>
            <person name="Morin E."/>
            <person name="Otillar R."/>
            <person name="Lindquist E.A."/>
            <person name="Sun H."/>
            <person name="LaButti K.M."/>
            <person name="Schmutz J."/>
            <person name="Jabbour D."/>
            <person name="Luo H."/>
            <person name="Baker S.E."/>
            <person name="Pisabarro A.G."/>
            <person name="Walton J.D."/>
            <person name="Blanchette R.A."/>
            <person name="Henrissat B."/>
            <person name="Martin F."/>
            <person name="Cullen D."/>
            <person name="Hibbett D.S."/>
            <person name="Grigoriev I.V."/>
        </authorList>
    </citation>
    <scope>NUCLEOTIDE SEQUENCE [LARGE SCALE GENOMIC DNA]</scope>
    <source>
        <strain evidence="2">CBS 339.88</strain>
    </source>
</reference>
<keyword evidence="2" id="KW-1185">Reference proteome</keyword>
<dbReference type="Pfam" id="PF13668">
    <property type="entry name" value="Ferritin_2"/>
    <property type="match status" value="1"/>
</dbReference>
<protein>
    <submittedName>
        <fullName evidence="1">Uncharacterized protein</fullName>
    </submittedName>
</protein>
<gene>
    <name evidence="1" type="ORF">GALMADRAFT_81121</name>
</gene>
<evidence type="ECO:0000313" key="1">
    <source>
        <dbReference type="EMBL" id="KDR66313.1"/>
    </source>
</evidence>
<dbReference type="OrthoDB" id="1001765at2759"/>
<dbReference type="STRING" id="685588.A0A067SHQ5"/>